<evidence type="ECO:0000256" key="10">
    <source>
        <dbReference type="SAM" id="MobiDB-lite"/>
    </source>
</evidence>
<dbReference type="PROSITE" id="PS50089">
    <property type="entry name" value="ZF_RING_2"/>
    <property type="match status" value="1"/>
</dbReference>
<feature type="region of interest" description="Disordered" evidence="10">
    <location>
        <begin position="629"/>
        <end position="809"/>
    </location>
</feature>
<feature type="domain" description="RING-type" evidence="11">
    <location>
        <begin position="325"/>
        <end position="369"/>
    </location>
</feature>
<dbReference type="InterPro" id="IPR031127">
    <property type="entry name" value="E3_UB_ligase_RBR"/>
</dbReference>
<evidence type="ECO:0000256" key="3">
    <source>
        <dbReference type="ARBA" id="ARBA00022679"/>
    </source>
</evidence>
<keyword evidence="6 9" id="KW-0863">Zinc-finger</keyword>
<dbReference type="PROSITE" id="PS51873">
    <property type="entry name" value="TRIAD"/>
    <property type="match status" value="1"/>
</dbReference>
<organism evidence="13 14">
    <name type="scientific">Conoideocrella luteorostrata</name>
    <dbReference type="NCBI Taxonomy" id="1105319"/>
    <lineage>
        <taxon>Eukaryota</taxon>
        <taxon>Fungi</taxon>
        <taxon>Dikarya</taxon>
        <taxon>Ascomycota</taxon>
        <taxon>Pezizomycotina</taxon>
        <taxon>Sordariomycetes</taxon>
        <taxon>Hypocreomycetidae</taxon>
        <taxon>Hypocreales</taxon>
        <taxon>Clavicipitaceae</taxon>
        <taxon>Conoideocrella</taxon>
    </lineage>
</organism>
<feature type="compositionally biased region" description="Basic residues" evidence="10">
    <location>
        <begin position="51"/>
        <end position="66"/>
    </location>
</feature>
<dbReference type="CDD" id="cd20335">
    <property type="entry name" value="BRcat_RBR"/>
    <property type="match status" value="1"/>
</dbReference>
<evidence type="ECO:0000313" key="14">
    <source>
        <dbReference type="Proteomes" id="UP001251528"/>
    </source>
</evidence>
<dbReference type="AlphaFoldDB" id="A0AAJ0CMH3"/>
<dbReference type="SUPFAM" id="SSF57850">
    <property type="entry name" value="RING/U-box"/>
    <property type="match status" value="3"/>
</dbReference>
<dbReference type="Gene3D" id="1.20.120.1750">
    <property type="match status" value="1"/>
</dbReference>
<feature type="region of interest" description="Disordered" evidence="10">
    <location>
        <begin position="166"/>
        <end position="293"/>
    </location>
</feature>
<proteinExistence type="predicted"/>
<evidence type="ECO:0000256" key="5">
    <source>
        <dbReference type="ARBA" id="ARBA00022737"/>
    </source>
</evidence>
<comment type="caution">
    <text evidence="13">The sequence shown here is derived from an EMBL/GenBank/DDBJ whole genome shotgun (WGS) entry which is preliminary data.</text>
</comment>
<keyword evidence="14" id="KW-1185">Reference proteome</keyword>
<evidence type="ECO:0000256" key="4">
    <source>
        <dbReference type="ARBA" id="ARBA00022723"/>
    </source>
</evidence>
<name>A0AAJ0CMH3_9HYPO</name>
<feature type="compositionally biased region" description="Polar residues" evidence="10">
    <location>
        <begin position="220"/>
        <end position="229"/>
    </location>
</feature>
<evidence type="ECO:0000256" key="1">
    <source>
        <dbReference type="ARBA" id="ARBA00001798"/>
    </source>
</evidence>
<gene>
    <name evidence="13" type="ORF">QQS21_006979</name>
</gene>
<feature type="compositionally biased region" description="Basic and acidic residues" evidence="10">
    <location>
        <begin position="21"/>
        <end position="33"/>
    </location>
</feature>
<dbReference type="EMBL" id="JASWJB010000136">
    <property type="protein sequence ID" value="KAK2595322.1"/>
    <property type="molecule type" value="Genomic_DNA"/>
</dbReference>
<feature type="domain" description="RING-type" evidence="12">
    <location>
        <begin position="321"/>
        <end position="520"/>
    </location>
</feature>
<keyword evidence="7" id="KW-0833">Ubl conjugation pathway</keyword>
<feature type="compositionally biased region" description="Acidic residues" evidence="10">
    <location>
        <begin position="800"/>
        <end position="809"/>
    </location>
</feature>
<evidence type="ECO:0000256" key="7">
    <source>
        <dbReference type="ARBA" id="ARBA00022786"/>
    </source>
</evidence>
<evidence type="ECO:0000259" key="12">
    <source>
        <dbReference type="PROSITE" id="PS51873"/>
    </source>
</evidence>
<feature type="compositionally biased region" description="Basic and acidic residues" evidence="10">
    <location>
        <begin position="658"/>
        <end position="677"/>
    </location>
</feature>
<evidence type="ECO:0000256" key="6">
    <source>
        <dbReference type="ARBA" id="ARBA00022771"/>
    </source>
</evidence>
<keyword evidence="3" id="KW-0808">Transferase</keyword>
<dbReference type="Gene3D" id="3.30.40.10">
    <property type="entry name" value="Zinc/RING finger domain, C3HC4 (zinc finger)"/>
    <property type="match status" value="1"/>
</dbReference>
<accession>A0AAJ0CMH3</accession>
<dbReference type="InterPro" id="IPR002867">
    <property type="entry name" value="IBR_dom"/>
</dbReference>
<comment type="catalytic activity">
    <reaction evidence="1">
        <text>[E2 ubiquitin-conjugating enzyme]-S-ubiquitinyl-L-cysteine + [acceptor protein]-L-lysine = [E2 ubiquitin-conjugating enzyme]-L-cysteine + [acceptor protein]-N(6)-ubiquitinyl-L-lysine.</text>
        <dbReference type="EC" id="2.3.2.31"/>
    </reaction>
</comment>
<feature type="compositionally biased region" description="Basic and acidic residues" evidence="10">
    <location>
        <begin position="735"/>
        <end position="747"/>
    </location>
</feature>
<protein>
    <recommendedName>
        <fullName evidence="2">RBR-type E3 ubiquitin transferase</fullName>
        <ecNumber evidence="2">2.3.2.31</ecNumber>
    </recommendedName>
</protein>
<dbReference type="Proteomes" id="UP001251528">
    <property type="component" value="Unassembled WGS sequence"/>
</dbReference>
<evidence type="ECO:0000259" key="11">
    <source>
        <dbReference type="PROSITE" id="PS50089"/>
    </source>
</evidence>
<dbReference type="EC" id="2.3.2.31" evidence="2"/>
<dbReference type="PROSITE" id="PS00518">
    <property type="entry name" value="ZF_RING_1"/>
    <property type="match status" value="1"/>
</dbReference>
<dbReference type="CDD" id="cd22584">
    <property type="entry name" value="Rcat_RBR_unk"/>
    <property type="match status" value="1"/>
</dbReference>
<dbReference type="GO" id="GO:0061630">
    <property type="term" value="F:ubiquitin protein ligase activity"/>
    <property type="evidence" value="ECO:0007669"/>
    <property type="project" value="UniProtKB-EC"/>
</dbReference>
<dbReference type="Pfam" id="PF01485">
    <property type="entry name" value="IBR"/>
    <property type="match status" value="2"/>
</dbReference>
<feature type="compositionally biased region" description="Basic residues" evidence="10">
    <location>
        <begin position="758"/>
        <end position="768"/>
    </location>
</feature>
<keyword evidence="5" id="KW-0677">Repeat</keyword>
<feature type="compositionally biased region" description="Basic and acidic residues" evidence="10">
    <location>
        <begin position="239"/>
        <end position="248"/>
    </location>
</feature>
<evidence type="ECO:0000256" key="9">
    <source>
        <dbReference type="PROSITE-ProRule" id="PRU00175"/>
    </source>
</evidence>
<keyword evidence="8" id="KW-0862">Zinc</keyword>
<dbReference type="InterPro" id="IPR017907">
    <property type="entry name" value="Znf_RING_CS"/>
</dbReference>
<feature type="compositionally biased region" description="Pro residues" evidence="10">
    <location>
        <begin position="696"/>
        <end position="712"/>
    </location>
</feature>
<feature type="compositionally biased region" description="Basic and acidic residues" evidence="10">
    <location>
        <begin position="178"/>
        <end position="189"/>
    </location>
</feature>
<sequence>MGRTSHLGSVNGDHKTRRSRRYDDHPIDWKAEPEPLPDSPPHPGDDEVHSSPRRTTSRRQRSRHSSSRTVDQNDYSASTMPAPPGVTLTRAATDAYRRPVNCLSPGDRYEVLHRRHSTRDASPAYGRTRVVGEYSGQSSAASGLAYGADDDDDDADHIEVVEEIEEEPARYKGRRRPSRDEYMDSSSDRRYHRRRRRAYGEDDTARKRHYAVSDGGSAAFDSSRTLDQSVESRRGRRGHVPDVIEDSRPPVSSKRPVVHKRHRSADVIQLDQPKPRRASIVRSSRSRAGSVTGGPSGVIGSIFGAPLGRQESVKEVRTPKKRVECVVCMGDINPAKVSKLKCGHSMCRSCLERSFKLSITDPQHMPPKCCTQDHIPLKHVDRLFDIAFKKTWNRKFAEWSTKNRVYCPLPKCGEWIKPANVRREDGRKVARCSRCRTKVCCSCGGRWHGAGACPSDPEMANLLAQAKEEGWKRCHRCKAMVELKEGCNHMTCRCGAEFCMICGVKWKNCDCPWFNADDRGGNFLDDMNGPLPHIRGDVGDIFNGNGPPAPAELRGQVGLSHGMAIPVRHRPRTYQEEIHLRRVQESRDSEMARNLQYNDDYYDEHNMMGGVGDVHGIGNAAGHYMNENYRRGGGQYRPSPPTKYDRTEHGDAYGSRGSRVETSRDQRLADRLAESRPKMGSPTAAGPIYPVGMMAHPPPPLAPPAPSIPQGPPARTLRHHSLEGEMYNNSPYTPRSERVMGGRTSRDYEDEAVAHSPPRSRRPRREKKAKSSDLAGLAGPGTGMNRVSQWRSFVEPGMPPDEETTAVPA</sequence>
<evidence type="ECO:0000313" key="13">
    <source>
        <dbReference type="EMBL" id="KAK2595322.1"/>
    </source>
</evidence>
<keyword evidence="4" id="KW-0479">Metal-binding</keyword>
<dbReference type="GO" id="GO:0016567">
    <property type="term" value="P:protein ubiquitination"/>
    <property type="evidence" value="ECO:0007669"/>
    <property type="project" value="InterPro"/>
</dbReference>
<dbReference type="InterPro" id="IPR001841">
    <property type="entry name" value="Znf_RING"/>
</dbReference>
<dbReference type="InterPro" id="IPR013083">
    <property type="entry name" value="Znf_RING/FYVE/PHD"/>
</dbReference>
<evidence type="ECO:0000256" key="2">
    <source>
        <dbReference type="ARBA" id="ARBA00012251"/>
    </source>
</evidence>
<feature type="compositionally biased region" description="Low complexity" evidence="10">
    <location>
        <begin position="278"/>
        <end position="290"/>
    </location>
</feature>
<dbReference type="PANTHER" id="PTHR11685">
    <property type="entry name" value="RBR FAMILY RING FINGER AND IBR DOMAIN-CONTAINING"/>
    <property type="match status" value="1"/>
</dbReference>
<reference evidence="13" key="1">
    <citation type="submission" date="2023-06" db="EMBL/GenBank/DDBJ databases">
        <title>Conoideocrella luteorostrata (Hypocreales: Clavicipitaceae), a potential biocontrol fungus for elongate hemlock scale in United States Christmas tree production areas.</title>
        <authorList>
            <person name="Barrett H."/>
            <person name="Lovett B."/>
            <person name="Macias A.M."/>
            <person name="Stajich J.E."/>
            <person name="Kasson M.T."/>
        </authorList>
    </citation>
    <scope>NUCLEOTIDE SEQUENCE</scope>
    <source>
        <strain evidence="13">ARSEF 14590</strain>
    </source>
</reference>
<feature type="compositionally biased region" description="Polar residues" evidence="10">
    <location>
        <begin position="70"/>
        <end position="79"/>
    </location>
</feature>
<evidence type="ECO:0000256" key="8">
    <source>
        <dbReference type="ARBA" id="ARBA00022833"/>
    </source>
</evidence>
<dbReference type="InterPro" id="IPR044066">
    <property type="entry name" value="TRIAD_supradom"/>
</dbReference>
<feature type="region of interest" description="Disordered" evidence="10">
    <location>
        <begin position="1"/>
        <end position="92"/>
    </location>
</feature>
<dbReference type="GO" id="GO:0008270">
    <property type="term" value="F:zinc ion binding"/>
    <property type="evidence" value="ECO:0007669"/>
    <property type="project" value="UniProtKB-KW"/>
</dbReference>